<sequence>MDTDAAQTARSSPALVLIRDVRLRDEVRRVAAAAERQLDEREPPVGRHVWSGTPLVILDTAGARSCAAAGCARRAGVVLVTDGEPELSDWQAAAAVGAERVIALPASAEGLVEKFAEHGERRASDGIAVAFASGSGGAGASVLAAATALRAAAEGFRRDVLLVDGAPFGGGLDLLLGIEKATGPRWPDLVVEDGRVAAAALHSALPRAAPGLGVLSCGRGGAGRLPGRIGAGAVRAVIEAGRAAGDLVICDISGERGAHAEQMLDRADLVVLVVQATLRAVAAAESVAAFIGRRNPNQGLVVRGPAPGGLRGAEVAEVLDLPLLAAVRAQGGLAGRLERGGLATPRRGPLTDAADAVLAVLGAPTVRSGR</sequence>
<dbReference type="NCBIfam" id="TIGR03815">
    <property type="entry name" value="CpaE_hom_Actino"/>
    <property type="match status" value="1"/>
</dbReference>
<dbReference type="Pfam" id="PF26563">
    <property type="entry name" value="Rv3660c_N"/>
    <property type="match status" value="1"/>
</dbReference>
<keyword evidence="2" id="KW-0067">ATP-binding</keyword>
<organism evidence="2 3">
    <name type="scientific">Nocardia amikacinitolerans</name>
    <dbReference type="NCBI Taxonomy" id="756689"/>
    <lineage>
        <taxon>Bacteria</taxon>
        <taxon>Bacillati</taxon>
        <taxon>Actinomycetota</taxon>
        <taxon>Actinomycetes</taxon>
        <taxon>Mycobacteriales</taxon>
        <taxon>Nocardiaceae</taxon>
        <taxon>Nocardia</taxon>
    </lineage>
</organism>
<dbReference type="GO" id="GO:0005829">
    <property type="term" value="C:cytosol"/>
    <property type="evidence" value="ECO:0007669"/>
    <property type="project" value="TreeGrafter"/>
</dbReference>
<name>A0A285LVJ4_9NOCA</name>
<gene>
    <name evidence="2" type="ORF">SAMN04244553_5878</name>
</gene>
<feature type="domain" description="Rv3660c-like CheY-like N-terminal" evidence="1">
    <location>
        <begin position="18"/>
        <end position="123"/>
    </location>
</feature>
<dbReference type="EMBL" id="OBEG01000007">
    <property type="protein sequence ID" value="SNY88885.1"/>
    <property type="molecule type" value="Genomic_DNA"/>
</dbReference>
<keyword evidence="2" id="KW-0547">Nucleotide-binding</keyword>
<evidence type="ECO:0000313" key="3">
    <source>
        <dbReference type="Proteomes" id="UP000219565"/>
    </source>
</evidence>
<dbReference type="Gene3D" id="3.40.50.300">
    <property type="entry name" value="P-loop containing nucleotide triphosphate hydrolases"/>
    <property type="match status" value="1"/>
</dbReference>
<dbReference type="AlphaFoldDB" id="A0A285LVJ4"/>
<proteinExistence type="predicted"/>
<dbReference type="GO" id="GO:0016887">
    <property type="term" value="F:ATP hydrolysis activity"/>
    <property type="evidence" value="ECO:0007669"/>
    <property type="project" value="TreeGrafter"/>
</dbReference>
<keyword evidence="2" id="KW-0378">Hydrolase</keyword>
<dbReference type="SUPFAM" id="SSF52540">
    <property type="entry name" value="P-loop containing nucleoside triphosphate hydrolases"/>
    <property type="match status" value="1"/>
</dbReference>
<dbReference type="GO" id="GO:0051782">
    <property type="term" value="P:negative regulation of cell division"/>
    <property type="evidence" value="ECO:0007669"/>
    <property type="project" value="TreeGrafter"/>
</dbReference>
<dbReference type="InterPro" id="IPR027417">
    <property type="entry name" value="P-loop_NTPase"/>
</dbReference>
<reference evidence="2 3" key="1">
    <citation type="submission" date="2017-09" db="EMBL/GenBank/DDBJ databases">
        <authorList>
            <person name="Ehlers B."/>
            <person name="Leendertz F.H."/>
        </authorList>
    </citation>
    <scope>NUCLEOTIDE SEQUENCE [LARGE SCALE GENOMIC DNA]</scope>
    <source>
        <strain evidence="2 3">DSM 45537</strain>
    </source>
</reference>
<evidence type="ECO:0000313" key="2">
    <source>
        <dbReference type="EMBL" id="SNY88885.1"/>
    </source>
</evidence>
<dbReference type="Proteomes" id="UP000219565">
    <property type="component" value="Unassembled WGS sequence"/>
</dbReference>
<dbReference type="PANTHER" id="PTHR43384">
    <property type="entry name" value="SEPTUM SITE-DETERMINING PROTEIN MIND HOMOLOG, CHLOROPLASTIC-RELATED"/>
    <property type="match status" value="1"/>
</dbReference>
<dbReference type="InterPro" id="IPR059050">
    <property type="entry name" value="Rv3660c_N"/>
</dbReference>
<dbReference type="PANTHER" id="PTHR43384:SF11">
    <property type="entry name" value="SEPTUM SITE DETERMINING PROTEIN"/>
    <property type="match status" value="1"/>
</dbReference>
<dbReference type="GO" id="GO:0005524">
    <property type="term" value="F:ATP binding"/>
    <property type="evidence" value="ECO:0007669"/>
    <property type="project" value="TreeGrafter"/>
</dbReference>
<keyword evidence="2" id="KW-0347">Helicase</keyword>
<dbReference type="STRING" id="1379680.GCA_001612615_05409"/>
<keyword evidence="3" id="KW-1185">Reference proteome</keyword>
<dbReference type="OrthoDB" id="3252838at2"/>
<dbReference type="InterPro" id="IPR050625">
    <property type="entry name" value="ParA/MinD_ATPase"/>
</dbReference>
<dbReference type="GO" id="GO:0004386">
    <property type="term" value="F:helicase activity"/>
    <property type="evidence" value="ECO:0007669"/>
    <property type="project" value="UniProtKB-KW"/>
</dbReference>
<dbReference type="InterPro" id="IPR022521">
    <property type="entry name" value="Rv3660c"/>
</dbReference>
<dbReference type="RefSeq" id="WP_097247710.1">
    <property type="nucleotide sequence ID" value="NZ_JAMTCW010000013.1"/>
</dbReference>
<protein>
    <submittedName>
        <fullName evidence="2">Helicase/secretion neighborhood CpaE-like protein</fullName>
    </submittedName>
</protein>
<dbReference type="GO" id="GO:0009898">
    <property type="term" value="C:cytoplasmic side of plasma membrane"/>
    <property type="evidence" value="ECO:0007669"/>
    <property type="project" value="TreeGrafter"/>
</dbReference>
<evidence type="ECO:0000259" key="1">
    <source>
        <dbReference type="Pfam" id="PF26563"/>
    </source>
</evidence>
<accession>A0A285LVJ4</accession>